<dbReference type="Pfam" id="PF00582">
    <property type="entry name" value="Usp"/>
    <property type="match status" value="1"/>
</dbReference>
<reference evidence="2 4" key="1">
    <citation type="submission" date="2022-09" db="EMBL/GenBank/DDBJ databases">
        <title>Enrichment on poylsaccharides allowed isolation of novel metabolic and taxonomic groups of Haloarchaea.</title>
        <authorList>
            <person name="Sorokin D.Y."/>
            <person name="Elcheninov A.G."/>
            <person name="Khizhniak T.V."/>
            <person name="Kolganova T.V."/>
            <person name="Kublanov I.V."/>
        </authorList>
    </citation>
    <scope>NUCLEOTIDE SEQUENCE</scope>
    <source>
        <strain evidence="3 4">AArc-m2/3/4</strain>
        <strain evidence="2">AArc-xg1-1</strain>
    </source>
</reference>
<name>A0AAP3E0I3_9EURY</name>
<dbReference type="SUPFAM" id="SSF52402">
    <property type="entry name" value="Adenine nucleotide alpha hydrolases-like"/>
    <property type="match status" value="1"/>
</dbReference>
<dbReference type="Proteomes" id="UP001320972">
    <property type="component" value="Unassembled WGS sequence"/>
</dbReference>
<dbReference type="CDD" id="cd00293">
    <property type="entry name" value="USP-like"/>
    <property type="match status" value="1"/>
</dbReference>
<dbReference type="Proteomes" id="UP001321018">
    <property type="component" value="Unassembled WGS sequence"/>
</dbReference>
<dbReference type="RefSeq" id="WP_338002252.1">
    <property type="nucleotide sequence ID" value="NZ_JAOPKA010000001.1"/>
</dbReference>
<organism evidence="2 5">
    <name type="scientific">Natronoglomus mannanivorans</name>
    <dbReference type="NCBI Taxonomy" id="2979990"/>
    <lineage>
        <taxon>Archaea</taxon>
        <taxon>Methanobacteriati</taxon>
        <taxon>Methanobacteriota</taxon>
        <taxon>Stenosarchaea group</taxon>
        <taxon>Halobacteria</taxon>
        <taxon>Halobacteriales</taxon>
        <taxon>Natrialbaceae</taxon>
        <taxon>Natronoglomus</taxon>
    </lineage>
</organism>
<dbReference type="InterPro" id="IPR014729">
    <property type="entry name" value="Rossmann-like_a/b/a_fold"/>
</dbReference>
<evidence type="ECO:0000313" key="2">
    <source>
        <dbReference type="EMBL" id="MCU4740421.1"/>
    </source>
</evidence>
<dbReference type="EMBL" id="JAOPKA010000001">
    <property type="protein sequence ID" value="MCU4740421.1"/>
    <property type="molecule type" value="Genomic_DNA"/>
</dbReference>
<proteinExistence type="predicted"/>
<evidence type="ECO:0000313" key="3">
    <source>
        <dbReference type="EMBL" id="MCU4971445.1"/>
    </source>
</evidence>
<dbReference type="EMBL" id="JAOPKB010000001">
    <property type="protein sequence ID" value="MCU4971445.1"/>
    <property type="molecule type" value="Genomic_DNA"/>
</dbReference>
<feature type="domain" description="UspA" evidence="1">
    <location>
        <begin position="4"/>
        <end position="145"/>
    </location>
</feature>
<evidence type="ECO:0000313" key="5">
    <source>
        <dbReference type="Proteomes" id="UP001321018"/>
    </source>
</evidence>
<dbReference type="InterPro" id="IPR006016">
    <property type="entry name" value="UspA"/>
</dbReference>
<keyword evidence="4" id="KW-1185">Reference proteome</keyword>
<dbReference type="Gene3D" id="3.40.50.620">
    <property type="entry name" value="HUPs"/>
    <property type="match status" value="1"/>
</dbReference>
<evidence type="ECO:0000313" key="4">
    <source>
        <dbReference type="Proteomes" id="UP001320972"/>
    </source>
</evidence>
<dbReference type="AlphaFoldDB" id="A0AAP3E0I3"/>
<protein>
    <submittedName>
        <fullName evidence="2">Universal stress protein</fullName>
    </submittedName>
</protein>
<accession>A0AAP3E0I3</accession>
<comment type="caution">
    <text evidence="2">The sequence shown here is derived from an EMBL/GenBank/DDBJ whole genome shotgun (WGS) entry which is preliminary data.</text>
</comment>
<sequence>MTHLVPFDGSDLASAALEKASAYGELTDDDVVAVTVIPDDDEYARERGWIGAGEPFDVDAIAAGMRERVDDIAPEATFRTEIVDSDEPTATATTNVVRTIRRVASDVDASVVFVGTENAGSVTTPLSSVGGPLAKDQHYDVYVVRHVEAA</sequence>
<evidence type="ECO:0000259" key="1">
    <source>
        <dbReference type="Pfam" id="PF00582"/>
    </source>
</evidence>
<gene>
    <name evidence="3" type="ORF">OB955_01650</name>
    <name evidence="2" type="ORF">OB960_03295</name>
</gene>